<dbReference type="PANTHER" id="PTHR36154:SF1">
    <property type="entry name" value="DNA-BINDING TRANSCRIPTIONAL ACTIVATOR ALPA"/>
    <property type="match status" value="1"/>
</dbReference>
<reference evidence="2" key="1">
    <citation type="journal article" date="2019" name="Int. J. Syst. Evol. Microbiol.">
        <title>The Global Catalogue of Microorganisms (GCM) 10K type strain sequencing project: providing services to taxonomists for standard genome sequencing and annotation.</title>
        <authorList>
            <consortium name="The Broad Institute Genomics Platform"/>
            <consortium name="The Broad Institute Genome Sequencing Center for Infectious Disease"/>
            <person name="Wu L."/>
            <person name="Ma J."/>
        </authorList>
    </citation>
    <scope>NUCLEOTIDE SEQUENCE [LARGE SCALE GENOMIC DNA]</scope>
    <source>
        <strain evidence="2">JCM 18424</strain>
    </source>
</reference>
<dbReference type="InterPro" id="IPR009061">
    <property type="entry name" value="DNA-bd_dom_put_sf"/>
</dbReference>
<gene>
    <name evidence="1" type="ORF">GCM10023338_18030</name>
</gene>
<evidence type="ECO:0000313" key="1">
    <source>
        <dbReference type="EMBL" id="GAA5101644.1"/>
    </source>
</evidence>
<proteinExistence type="predicted"/>
<dbReference type="SUPFAM" id="SSF46955">
    <property type="entry name" value="Putative DNA-binding domain"/>
    <property type="match status" value="1"/>
</dbReference>
<dbReference type="EMBL" id="BAABKE010000005">
    <property type="protein sequence ID" value="GAA5101644.1"/>
    <property type="molecule type" value="Genomic_DNA"/>
</dbReference>
<dbReference type="Proteomes" id="UP001500631">
    <property type="component" value="Unassembled WGS sequence"/>
</dbReference>
<sequence>MNTDKQFIRLNQVINLTGLSRASIYNYIQESRFPKPAKFGKNSLWEYSEIQTWINDRLTERDTAQRGI</sequence>
<protein>
    <recommendedName>
        <fullName evidence="3">Transcriptional regulator</fullName>
    </recommendedName>
</protein>
<dbReference type="Gene3D" id="1.10.238.160">
    <property type="match status" value="1"/>
</dbReference>
<evidence type="ECO:0008006" key="3">
    <source>
        <dbReference type="Google" id="ProtNLM"/>
    </source>
</evidence>
<organism evidence="1 2">
    <name type="scientific">Wohlfahrtiimonas larvae</name>
    <dbReference type="NCBI Taxonomy" id="1157986"/>
    <lineage>
        <taxon>Bacteria</taxon>
        <taxon>Pseudomonadati</taxon>
        <taxon>Pseudomonadota</taxon>
        <taxon>Gammaproteobacteria</taxon>
        <taxon>Cardiobacteriales</taxon>
        <taxon>Ignatzschineriaceae</taxon>
        <taxon>Wohlfahrtiimonas</taxon>
    </lineage>
</organism>
<dbReference type="RefSeq" id="WP_077925633.1">
    <property type="nucleotide sequence ID" value="NZ_BAABKE010000005.1"/>
</dbReference>
<dbReference type="Pfam" id="PF05930">
    <property type="entry name" value="Phage_AlpA"/>
    <property type="match status" value="1"/>
</dbReference>
<evidence type="ECO:0000313" key="2">
    <source>
        <dbReference type="Proteomes" id="UP001500631"/>
    </source>
</evidence>
<accession>A0ABP9MY56</accession>
<dbReference type="PANTHER" id="PTHR36154">
    <property type="entry name" value="DNA-BINDING TRANSCRIPTIONAL ACTIVATOR ALPA"/>
    <property type="match status" value="1"/>
</dbReference>
<dbReference type="InterPro" id="IPR010260">
    <property type="entry name" value="AlpA"/>
</dbReference>
<dbReference type="InterPro" id="IPR052931">
    <property type="entry name" value="Prophage_regulatory_activator"/>
</dbReference>
<comment type="caution">
    <text evidence="1">The sequence shown here is derived from an EMBL/GenBank/DDBJ whole genome shotgun (WGS) entry which is preliminary data.</text>
</comment>
<keyword evidence="2" id="KW-1185">Reference proteome</keyword>
<name>A0ABP9MY56_9GAMM</name>